<comment type="subunit">
    <text evidence="3">Forms a 24-polypeptide structural core with octahedral symmetry.</text>
</comment>
<comment type="cofactor">
    <cofactor evidence="1 7">
        <name>(R)-lipoate</name>
        <dbReference type="ChEBI" id="CHEBI:83088"/>
    </cofactor>
</comment>
<dbReference type="InterPro" id="IPR023213">
    <property type="entry name" value="CAT-like_dom_sf"/>
</dbReference>
<dbReference type="Pfam" id="PF00198">
    <property type="entry name" value="2-oxoacid_dh"/>
    <property type="match status" value="1"/>
</dbReference>
<evidence type="ECO:0000256" key="3">
    <source>
        <dbReference type="ARBA" id="ARBA00011484"/>
    </source>
</evidence>
<feature type="compositionally biased region" description="Basic residues" evidence="8">
    <location>
        <begin position="266"/>
        <end position="279"/>
    </location>
</feature>
<dbReference type="PANTHER" id="PTHR43178:SF5">
    <property type="entry name" value="LIPOAMIDE ACYLTRANSFERASE COMPONENT OF BRANCHED-CHAIN ALPHA-KETO ACID DEHYDROGENASE COMPLEX, MITOCHONDRIAL"/>
    <property type="match status" value="1"/>
</dbReference>
<evidence type="ECO:0000256" key="7">
    <source>
        <dbReference type="RuleBase" id="RU003423"/>
    </source>
</evidence>
<dbReference type="Pfam" id="PF00364">
    <property type="entry name" value="Biotin_lipoyl"/>
    <property type="match status" value="2"/>
</dbReference>
<dbReference type="InterPro" id="IPR011053">
    <property type="entry name" value="Single_hybrid_motif"/>
</dbReference>
<dbReference type="InterPro" id="IPR004167">
    <property type="entry name" value="PSBD"/>
</dbReference>
<keyword evidence="4 7" id="KW-0808">Transferase</keyword>
<feature type="compositionally biased region" description="Low complexity" evidence="8">
    <location>
        <begin position="101"/>
        <end position="120"/>
    </location>
</feature>
<dbReference type="EMBL" id="CP035631">
    <property type="protein sequence ID" value="WFF41239.1"/>
    <property type="molecule type" value="Genomic_DNA"/>
</dbReference>
<evidence type="ECO:0000313" key="11">
    <source>
        <dbReference type="EMBL" id="WFF41239.1"/>
    </source>
</evidence>
<accession>A0ABY8FEI9</accession>
<dbReference type="Gene3D" id="2.40.50.100">
    <property type="match status" value="2"/>
</dbReference>
<feature type="compositionally biased region" description="Low complexity" evidence="8">
    <location>
        <begin position="217"/>
        <end position="251"/>
    </location>
</feature>
<dbReference type="PANTHER" id="PTHR43178">
    <property type="entry name" value="DIHYDROLIPOAMIDE ACETYLTRANSFERASE COMPONENT OF PYRUVATE DEHYDROGENASE COMPLEX"/>
    <property type="match status" value="1"/>
</dbReference>
<feature type="region of interest" description="Disordered" evidence="8">
    <location>
        <begin position="209"/>
        <end position="279"/>
    </location>
</feature>
<reference evidence="11 12" key="1">
    <citation type="submission" date="2019-01" db="EMBL/GenBank/DDBJ databases">
        <title>Genome sequence of Salinicola endophyticus REST5.</title>
        <authorList>
            <person name="Nascimento F.X."/>
        </authorList>
    </citation>
    <scope>NUCLEOTIDE SEQUENCE [LARGE SCALE GENOMIC DNA]</scope>
    <source>
        <strain evidence="11 12">REST5</strain>
    </source>
</reference>
<gene>
    <name evidence="11" type="ORF">EVC62_06825</name>
</gene>
<keyword evidence="5 7" id="KW-0450">Lipoyl</keyword>
<dbReference type="SUPFAM" id="SSF52777">
    <property type="entry name" value="CoA-dependent acyltransferases"/>
    <property type="match status" value="1"/>
</dbReference>
<keyword evidence="6 7" id="KW-0012">Acyltransferase</keyword>
<feature type="domain" description="Lipoyl-binding" evidence="9">
    <location>
        <begin position="136"/>
        <end position="211"/>
    </location>
</feature>
<evidence type="ECO:0000256" key="2">
    <source>
        <dbReference type="ARBA" id="ARBA00007317"/>
    </source>
</evidence>
<name>A0ABY8FEI9_9GAMM</name>
<feature type="domain" description="Peripheral subunit-binding (PSBD)" evidence="10">
    <location>
        <begin position="271"/>
        <end position="308"/>
    </location>
</feature>
<evidence type="ECO:0000256" key="6">
    <source>
        <dbReference type="ARBA" id="ARBA00023315"/>
    </source>
</evidence>
<keyword evidence="12" id="KW-1185">Reference proteome</keyword>
<evidence type="ECO:0000259" key="9">
    <source>
        <dbReference type="PROSITE" id="PS50968"/>
    </source>
</evidence>
<evidence type="ECO:0000259" key="10">
    <source>
        <dbReference type="PROSITE" id="PS51826"/>
    </source>
</evidence>
<evidence type="ECO:0000256" key="4">
    <source>
        <dbReference type="ARBA" id="ARBA00022679"/>
    </source>
</evidence>
<sequence length="575" mass="60916">MSDFLLPDLGEGIVECEVVKWLVGEGDRIAEDQPVVEVSTDKAVMEITAPDTGQVTRLYCGEGETARVHAPLFAYDTSSDIATHTDSASGGDDTNGHDHAAGAGPTTRAPEPAAATAEAEIPQPPESGGEQTPAAAKPFLLPDLGEGIVECEVVAWRVAEGEEIAEDQPVVEVSTDKAVMEITAPEAGRLVRRHCQVGESARVHTPLFTYHPAGGESPNATGTTTDTTSRAASDAAPATAPAATPATTQASVSRGTSASAAPMRDGRRRTPASPAVRRRVRELGLNLDEIPGSGKDGRVLKEDVLAFQQHRDSAAETAQPAAKAATETATTATARGAEVPAGVRVEPLKGIRAVMARRMSEAAASIPHFAYGDEFDVTELLALRERLKARFAERDERLTLMPLLMKALALAVSEFPLLNCRFDADAEAIHYQDGCHIGMAVDSQSGLLVPNVKHVEGLSLRQVAAEVERLTRAAREGRVAPADLKGGTISISNIGALGGTYAMPIINAPEVAIVALGRVQRLPRFDAEGRVVARSIMTVTWSGDHRVLDGGTMARFCNRWKGYLEAPESMLTELR</sequence>
<dbReference type="InterPro" id="IPR050743">
    <property type="entry name" value="2-oxoacid_DH_E2_comp"/>
</dbReference>
<dbReference type="RefSeq" id="WP_282236008.1">
    <property type="nucleotide sequence ID" value="NZ_CP035631.1"/>
</dbReference>
<dbReference type="InterPro" id="IPR003016">
    <property type="entry name" value="2-oxoA_DH_lipoyl-BS"/>
</dbReference>
<dbReference type="SUPFAM" id="SSF47005">
    <property type="entry name" value="Peripheral subunit-binding domain of 2-oxo acid dehydrogenase complex"/>
    <property type="match status" value="1"/>
</dbReference>
<dbReference type="CDD" id="cd06849">
    <property type="entry name" value="lipoyl_domain"/>
    <property type="match status" value="2"/>
</dbReference>
<evidence type="ECO:0000256" key="8">
    <source>
        <dbReference type="SAM" id="MobiDB-lite"/>
    </source>
</evidence>
<proteinExistence type="inferred from homology"/>
<evidence type="ECO:0000313" key="12">
    <source>
        <dbReference type="Proteomes" id="UP001321526"/>
    </source>
</evidence>
<feature type="region of interest" description="Disordered" evidence="8">
    <location>
        <begin position="83"/>
        <end position="135"/>
    </location>
</feature>
<dbReference type="Pfam" id="PF02817">
    <property type="entry name" value="E3_binding"/>
    <property type="match status" value="1"/>
</dbReference>
<feature type="domain" description="Lipoyl-binding" evidence="9">
    <location>
        <begin position="1"/>
        <end position="76"/>
    </location>
</feature>
<dbReference type="EC" id="2.3.1.-" evidence="7"/>
<dbReference type="PROSITE" id="PS00189">
    <property type="entry name" value="LIPOYL"/>
    <property type="match status" value="2"/>
</dbReference>
<dbReference type="Proteomes" id="UP001321526">
    <property type="component" value="Chromosome"/>
</dbReference>
<protein>
    <recommendedName>
        <fullName evidence="7">Dihydrolipoamide acetyltransferase component of pyruvate dehydrogenase complex</fullName>
        <ecNumber evidence="7">2.3.1.-</ecNumber>
    </recommendedName>
</protein>
<dbReference type="InterPro" id="IPR036625">
    <property type="entry name" value="E3-bd_dom_sf"/>
</dbReference>
<dbReference type="SUPFAM" id="SSF51230">
    <property type="entry name" value="Single hybrid motif"/>
    <property type="match status" value="2"/>
</dbReference>
<comment type="similarity">
    <text evidence="2 7">Belongs to the 2-oxoacid dehydrogenase family.</text>
</comment>
<organism evidence="11 12">
    <name type="scientific">Salinicola endophyticus</name>
    <dbReference type="NCBI Taxonomy" id="1949083"/>
    <lineage>
        <taxon>Bacteria</taxon>
        <taxon>Pseudomonadati</taxon>
        <taxon>Pseudomonadota</taxon>
        <taxon>Gammaproteobacteria</taxon>
        <taxon>Oceanospirillales</taxon>
        <taxon>Halomonadaceae</taxon>
        <taxon>Salinicola</taxon>
    </lineage>
</organism>
<dbReference type="PROSITE" id="PS50968">
    <property type="entry name" value="BIOTINYL_LIPOYL"/>
    <property type="match status" value="2"/>
</dbReference>
<dbReference type="Gene3D" id="3.30.559.10">
    <property type="entry name" value="Chloramphenicol acetyltransferase-like domain"/>
    <property type="match status" value="1"/>
</dbReference>
<evidence type="ECO:0000256" key="1">
    <source>
        <dbReference type="ARBA" id="ARBA00001938"/>
    </source>
</evidence>
<dbReference type="Gene3D" id="4.10.320.10">
    <property type="entry name" value="E3-binding domain"/>
    <property type="match status" value="1"/>
</dbReference>
<dbReference type="PROSITE" id="PS51826">
    <property type="entry name" value="PSBD"/>
    <property type="match status" value="1"/>
</dbReference>
<evidence type="ECO:0000256" key="5">
    <source>
        <dbReference type="ARBA" id="ARBA00022823"/>
    </source>
</evidence>
<dbReference type="InterPro" id="IPR001078">
    <property type="entry name" value="2-oxoacid_DH_actylTfrase"/>
</dbReference>
<dbReference type="InterPro" id="IPR000089">
    <property type="entry name" value="Biotin_lipoyl"/>
</dbReference>